<evidence type="ECO:0000313" key="3">
    <source>
        <dbReference type="Proteomes" id="UP000663929"/>
    </source>
</evidence>
<dbReference type="Gene3D" id="3.30.720.110">
    <property type="match status" value="1"/>
</dbReference>
<name>A0A8A4TJI7_SULCO</name>
<reference evidence="2" key="1">
    <citation type="submission" date="2021-03" db="EMBL/GenBank/DDBJ databases">
        <title>Acanthopleuribacteraceae sp. M133.</title>
        <authorList>
            <person name="Wang G."/>
        </authorList>
    </citation>
    <scope>NUCLEOTIDE SEQUENCE</scope>
    <source>
        <strain evidence="2">M133</strain>
    </source>
</reference>
<dbReference type="InterPro" id="IPR037523">
    <property type="entry name" value="VOC_core"/>
</dbReference>
<evidence type="ECO:0000313" key="2">
    <source>
        <dbReference type="EMBL" id="QTD49011.1"/>
    </source>
</evidence>
<dbReference type="PROSITE" id="PS51819">
    <property type="entry name" value="VOC"/>
    <property type="match status" value="1"/>
</dbReference>
<organism evidence="2 3">
    <name type="scientific">Sulfidibacter corallicola</name>
    <dbReference type="NCBI Taxonomy" id="2818388"/>
    <lineage>
        <taxon>Bacteria</taxon>
        <taxon>Pseudomonadati</taxon>
        <taxon>Acidobacteriota</taxon>
        <taxon>Holophagae</taxon>
        <taxon>Acanthopleuribacterales</taxon>
        <taxon>Acanthopleuribacteraceae</taxon>
        <taxon>Sulfidibacter</taxon>
    </lineage>
</organism>
<accession>A0A8A4TJI7</accession>
<dbReference type="Proteomes" id="UP000663929">
    <property type="component" value="Chromosome"/>
</dbReference>
<dbReference type="Pfam" id="PF00903">
    <property type="entry name" value="Glyoxalase"/>
    <property type="match status" value="1"/>
</dbReference>
<dbReference type="RefSeq" id="WP_237378659.1">
    <property type="nucleotide sequence ID" value="NZ_CP071793.1"/>
</dbReference>
<gene>
    <name evidence="2" type="ORF">J3U87_25785</name>
</gene>
<proteinExistence type="predicted"/>
<dbReference type="SUPFAM" id="SSF54593">
    <property type="entry name" value="Glyoxalase/Bleomycin resistance protein/Dihydroxybiphenyl dioxygenase"/>
    <property type="match status" value="1"/>
</dbReference>
<keyword evidence="3" id="KW-1185">Reference proteome</keyword>
<protein>
    <submittedName>
        <fullName evidence="2">VOC family protein</fullName>
    </submittedName>
</protein>
<evidence type="ECO:0000259" key="1">
    <source>
        <dbReference type="PROSITE" id="PS51819"/>
    </source>
</evidence>
<dbReference type="InterPro" id="IPR004360">
    <property type="entry name" value="Glyas_Fos-R_dOase_dom"/>
</dbReference>
<dbReference type="AlphaFoldDB" id="A0A8A4TJI7"/>
<dbReference type="InterPro" id="IPR029068">
    <property type="entry name" value="Glyas_Bleomycin-R_OHBP_Dase"/>
</dbReference>
<dbReference type="Gene3D" id="3.30.720.120">
    <property type="match status" value="1"/>
</dbReference>
<dbReference type="EMBL" id="CP071793">
    <property type="protein sequence ID" value="QTD49011.1"/>
    <property type="molecule type" value="Genomic_DNA"/>
</dbReference>
<feature type="domain" description="VOC" evidence="1">
    <location>
        <begin position="1"/>
        <end position="122"/>
    </location>
</feature>
<sequence length="127" mass="14371">MRCNAGIITEKVSETKRFYTELLDFQVVFENDWFILMATPEPHYSELSFLKPHHPSQPSLFQQPFDGQGVYLTINVADVDAVHAHLMNLGVPVVVSLRDEPWGDRHFSIVDPNGVGVDIVSNPHFPL</sequence>
<dbReference type="KEGG" id="scor:J3U87_25785"/>